<dbReference type="Proteomes" id="UP000011761">
    <property type="component" value="Unassembled WGS sequence"/>
</dbReference>
<evidence type="ECO:0000256" key="2">
    <source>
        <dbReference type="ARBA" id="ARBA00022692"/>
    </source>
</evidence>
<dbReference type="RefSeq" id="XP_007673399.1">
    <property type="nucleotide sequence ID" value="XM_007675209.1"/>
</dbReference>
<dbReference type="eggNOG" id="ENOG502QURG">
    <property type="taxonomic scope" value="Eukaryota"/>
</dbReference>
<feature type="transmembrane region" description="Helical" evidence="5">
    <location>
        <begin position="86"/>
        <end position="106"/>
    </location>
</feature>
<evidence type="ECO:0000313" key="7">
    <source>
        <dbReference type="Proteomes" id="UP000011761"/>
    </source>
</evidence>
<dbReference type="GeneID" id="19112755"/>
<dbReference type="PANTHER" id="PTHR31465">
    <property type="entry name" value="PROTEIN RTA1-RELATED"/>
    <property type="match status" value="1"/>
</dbReference>
<dbReference type="KEGG" id="bcom:BAUCODRAFT_356584"/>
<evidence type="ECO:0000256" key="5">
    <source>
        <dbReference type="SAM" id="Phobius"/>
    </source>
</evidence>
<protein>
    <recommendedName>
        <fullName evidence="8">RTA1 like protein</fullName>
    </recommendedName>
</protein>
<evidence type="ECO:0000313" key="6">
    <source>
        <dbReference type="EMBL" id="EMC99939.1"/>
    </source>
</evidence>
<dbReference type="OrthoDB" id="3358017at2759"/>
<evidence type="ECO:0000256" key="3">
    <source>
        <dbReference type="ARBA" id="ARBA00022989"/>
    </source>
</evidence>
<dbReference type="OMA" id="LMKHEVF"/>
<proteinExistence type="predicted"/>
<dbReference type="PANTHER" id="PTHR31465:SF1">
    <property type="entry name" value="PROTEIN RTA1-RELATED"/>
    <property type="match status" value="1"/>
</dbReference>
<keyword evidence="3 5" id="KW-1133">Transmembrane helix</keyword>
<feature type="transmembrane region" description="Helical" evidence="5">
    <location>
        <begin position="52"/>
        <end position="74"/>
    </location>
</feature>
<name>M2NKH4_BAUPA</name>
<evidence type="ECO:0008006" key="8">
    <source>
        <dbReference type="Google" id="ProtNLM"/>
    </source>
</evidence>
<evidence type="ECO:0000256" key="1">
    <source>
        <dbReference type="ARBA" id="ARBA00004141"/>
    </source>
</evidence>
<feature type="transmembrane region" description="Helical" evidence="5">
    <location>
        <begin position="242"/>
        <end position="262"/>
    </location>
</feature>
<feature type="transmembrane region" description="Helical" evidence="5">
    <location>
        <begin position="209"/>
        <end position="230"/>
    </location>
</feature>
<organism evidence="6 7">
    <name type="scientific">Baudoinia panamericana (strain UAMH 10762)</name>
    <name type="common">Angels' share fungus</name>
    <name type="synonym">Baudoinia compniacensis (strain UAMH 10762)</name>
    <dbReference type="NCBI Taxonomy" id="717646"/>
    <lineage>
        <taxon>Eukaryota</taxon>
        <taxon>Fungi</taxon>
        <taxon>Dikarya</taxon>
        <taxon>Ascomycota</taxon>
        <taxon>Pezizomycotina</taxon>
        <taxon>Dothideomycetes</taxon>
        <taxon>Dothideomycetidae</taxon>
        <taxon>Mycosphaerellales</taxon>
        <taxon>Teratosphaeriaceae</taxon>
        <taxon>Baudoinia</taxon>
    </lineage>
</organism>
<keyword evidence="2 5" id="KW-0812">Transmembrane</keyword>
<dbReference type="EMBL" id="KB445551">
    <property type="protein sequence ID" value="EMC99939.1"/>
    <property type="molecule type" value="Genomic_DNA"/>
</dbReference>
<evidence type="ECO:0000256" key="4">
    <source>
        <dbReference type="ARBA" id="ARBA00023136"/>
    </source>
</evidence>
<accession>M2NKH4</accession>
<comment type="subcellular location">
    <subcellularLocation>
        <location evidence="1">Membrane</location>
        <topology evidence="1">Multi-pass membrane protein</topology>
    </subcellularLocation>
</comment>
<dbReference type="AlphaFoldDB" id="M2NKH4"/>
<gene>
    <name evidence="6" type="ORF">BAUCODRAFT_356584</name>
</gene>
<feature type="transmembrane region" description="Helical" evidence="5">
    <location>
        <begin position="163"/>
        <end position="188"/>
    </location>
</feature>
<keyword evidence="7" id="KW-1185">Reference proteome</keyword>
<dbReference type="GO" id="GO:0016020">
    <property type="term" value="C:membrane"/>
    <property type="evidence" value="ECO:0007669"/>
    <property type="project" value="UniProtKB-SubCell"/>
</dbReference>
<keyword evidence="4 5" id="KW-0472">Membrane</keyword>
<dbReference type="InterPro" id="IPR007568">
    <property type="entry name" value="RTA1"/>
</dbReference>
<feature type="transmembrane region" description="Helical" evidence="5">
    <location>
        <begin position="20"/>
        <end position="40"/>
    </location>
</feature>
<dbReference type="Pfam" id="PF04479">
    <property type="entry name" value="RTA1"/>
    <property type="match status" value="1"/>
</dbReference>
<feature type="transmembrane region" description="Helical" evidence="5">
    <location>
        <begin position="127"/>
        <end position="151"/>
    </location>
</feature>
<dbReference type="HOGENOM" id="CLU_033465_3_1_1"/>
<sequence>MLFTRDDAGDSSNTFVFYRYLPSVAAAAIFTVLFGFTTVFHAYQLIRSRTWFMIPFLIGGIFETIGYIGRILSAQQNPGPYTLGPFILQTVLLLVAPALLAASIYMQLSRVVQLLDADQALFIRRTWLTKLFVTGDVLSFLLQAAGAGLLSSGDGANTNTGKAVIVVGLILQVIYFGLFVLAAAIFNVRVSRHPPPRCAVVPWWKKHMFVLYLVSVLIFIRSIVRTVEYIEGYTGYVMTHEAFLYVFDALVMFAAMVAMNVVHPGEVAKELRGGFRAGGAGGIELKNGARSHVRPWV</sequence>
<reference evidence="6 7" key="1">
    <citation type="journal article" date="2012" name="PLoS Pathog.">
        <title>Diverse lifestyles and strategies of plant pathogenesis encoded in the genomes of eighteen Dothideomycetes fungi.</title>
        <authorList>
            <person name="Ohm R.A."/>
            <person name="Feau N."/>
            <person name="Henrissat B."/>
            <person name="Schoch C.L."/>
            <person name="Horwitz B.A."/>
            <person name="Barry K.W."/>
            <person name="Condon B.J."/>
            <person name="Copeland A.C."/>
            <person name="Dhillon B."/>
            <person name="Glaser F."/>
            <person name="Hesse C.N."/>
            <person name="Kosti I."/>
            <person name="LaButti K."/>
            <person name="Lindquist E.A."/>
            <person name="Lucas S."/>
            <person name="Salamov A.A."/>
            <person name="Bradshaw R.E."/>
            <person name="Ciuffetti L."/>
            <person name="Hamelin R.C."/>
            <person name="Kema G.H.J."/>
            <person name="Lawrence C."/>
            <person name="Scott J.A."/>
            <person name="Spatafora J.W."/>
            <person name="Turgeon B.G."/>
            <person name="de Wit P.J.G.M."/>
            <person name="Zhong S."/>
            <person name="Goodwin S.B."/>
            <person name="Grigoriev I.V."/>
        </authorList>
    </citation>
    <scope>NUCLEOTIDE SEQUENCE [LARGE SCALE GENOMIC DNA]</scope>
    <source>
        <strain evidence="6 7">UAMH 10762</strain>
    </source>
</reference>